<dbReference type="KEGG" id="zmk:HG535_0A09180"/>
<dbReference type="RefSeq" id="XP_037142696.1">
    <property type="nucleotide sequence ID" value="XM_037286801.1"/>
</dbReference>
<proteinExistence type="predicted"/>
<dbReference type="EMBL" id="CP058604">
    <property type="protein sequence ID" value="QLG70968.1"/>
    <property type="molecule type" value="Genomic_DNA"/>
</dbReference>
<dbReference type="OrthoDB" id="10602541at2759"/>
<evidence type="ECO:0000313" key="1">
    <source>
        <dbReference type="EMBL" id="QLG70968.1"/>
    </source>
</evidence>
<dbReference type="GeneID" id="59234605"/>
<dbReference type="Proteomes" id="UP000509704">
    <property type="component" value="Chromosome 1"/>
</dbReference>
<reference evidence="1 2" key="1">
    <citation type="submission" date="2020-07" db="EMBL/GenBank/DDBJ databases">
        <title>The yeast mating-type switching endonuclease HO is a domesticated member of an unorthodox homing genetic element family.</title>
        <authorList>
            <person name="Coughlan A.Y."/>
            <person name="Lombardi L."/>
            <person name="Braun-Galleani S."/>
            <person name="Martos A.R."/>
            <person name="Galeote V."/>
            <person name="Bigey F."/>
            <person name="Dequin S."/>
            <person name="Byrne K.P."/>
            <person name="Wolfe K.H."/>
        </authorList>
    </citation>
    <scope>NUCLEOTIDE SEQUENCE [LARGE SCALE GENOMIC DNA]</scope>
    <source>
        <strain evidence="1 2">NRRL Y-6702</strain>
    </source>
</reference>
<sequence>MYLHYVYLRAERTAANYVNKDMKAGIASMVKTLSPNTINLYVVNLGHKLFVLFNGHRLSPFEEYAFLPEDEIILLTENLEIKEKVSEKMEILGRCFSSCIRSDEYREYLVRWVRMCPFDFPTWASFELACPENTVSKVRRLLDTIQFLVRCTSFATTEMLRSLKSGLHQGSSFHLRTFGAGSATCTAGL</sequence>
<keyword evidence="2" id="KW-1185">Reference proteome</keyword>
<dbReference type="AlphaFoldDB" id="A0A7H9AX26"/>
<organism evidence="1 2">
    <name type="scientific">Zygotorulaspora mrakii</name>
    <name type="common">Zygosaccharomyces mrakii</name>
    <dbReference type="NCBI Taxonomy" id="42260"/>
    <lineage>
        <taxon>Eukaryota</taxon>
        <taxon>Fungi</taxon>
        <taxon>Dikarya</taxon>
        <taxon>Ascomycota</taxon>
        <taxon>Saccharomycotina</taxon>
        <taxon>Saccharomycetes</taxon>
        <taxon>Saccharomycetales</taxon>
        <taxon>Saccharomycetaceae</taxon>
        <taxon>Zygotorulaspora</taxon>
    </lineage>
</organism>
<evidence type="ECO:0000313" key="2">
    <source>
        <dbReference type="Proteomes" id="UP000509704"/>
    </source>
</evidence>
<name>A0A7H9AX26_ZYGMR</name>
<accession>A0A7H9AX26</accession>
<protein>
    <submittedName>
        <fullName evidence="1">Uncharacterized protein</fullName>
    </submittedName>
</protein>
<gene>
    <name evidence="1" type="ORF">HG535_0A09180</name>
</gene>